<dbReference type="STRING" id="1316936.K678_01311"/>
<dbReference type="AlphaFoldDB" id="S9SES7"/>
<proteinExistence type="predicted"/>
<dbReference type="PATRIC" id="fig|1316936.3.peg.259"/>
<dbReference type="EMBL" id="AQPH01000003">
    <property type="protein sequence ID" value="EPY03239.1"/>
    <property type="molecule type" value="Genomic_DNA"/>
</dbReference>
<reference evidence="3 4" key="1">
    <citation type="submission" date="2013-04" db="EMBL/GenBank/DDBJ databases">
        <authorList>
            <person name="Kuznetsov B."/>
            <person name="Ivanovsky R."/>
        </authorList>
    </citation>
    <scope>NUCLEOTIDE SEQUENCE [LARGE SCALE GENOMIC DNA]</scope>
    <source>
        <strain evidence="3 4">MGU-K5</strain>
    </source>
</reference>
<evidence type="ECO:0000313" key="3">
    <source>
        <dbReference type="EMBL" id="EPY03239.1"/>
    </source>
</evidence>
<organism evidence="3 4">
    <name type="scientific">Magnetospirillum fulvum MGU-K5</name>
    <dbReference type="NCBI Taxonomy" id="1316936"/>
    <lineage>
        <taxon>Bacteria</taxon>
        <taxon>Pseudomonadati</taxon>
        <taxon>Pseudomonadota</taxon>
        <taxon>Alphaproteobacteria</taxon>
        <taxon>Rhodospirillales</taxon>
        <taxon>Rhodospirillaceae</taxon>
        <taxon>Magnetospirillum</taxon>
    </lineage>
</organism>
<comment type="caution">
    <text evidence="3">The sequence shown here is derived from an EMBL/GenBank/DDBJ whole genome shotgun (WGS) entry which is preliminary data.</text>
</comment>
<dbReference type="PROSITE" id="PS50801">
    <property type="entry name" value="STAS"/>
    <property type="match status" value="1"/>
</dbReference>
<dbReference type="PANTHER" id="PTHR33745">
    <property type="entry name" value="RSBT ANTAGONIST PROTEIN RSBS-RELATED"/>
    <property type="match status" value="1"/>
</dbReference>
<dbReference type="Gene3D" id="3.30.750.24">
    <property type="entry name" value="STAS domain"/>
    <property type="match status" value="1"/>
</dbReference>
<dbReference type="InterPro" id="IPR036513">
    <property type="entry name" value="STAS_dom_sf"/>
</dbReference>
<dbReference type="CDD" id="cd07041">
    <property type="entry name" value="STAS_RsbR_RsbS_like"/>
    <property type="match status" value="1"/>
</dbReference>
<feature type="compositionally biased region" description="Basic and acidic residues" evidence="1">
    <location>
        <begin position="125"/>
        <end position="138"/>
    </location>
</feature>
<name>S9SES7_MAGFU</name>
<dbReference type="InterPro" id="IPR002645">
    <property type="entry name" value="STAS_dom"/>
</dbReference>
<dbReference type="OrthoDB" id="9797171at2"/>
<evidence type="ECO:0000259" key="2">
    <source>
        <dbReference type="PROSITE" id="PS50801"/>
    </source>
</evidence>
<gene>
    <name evidence="3" type="ORF">K678_01311</name>
</gene>
<evidence type="ECO:0000256" key="1">
    <source>
        <dbReference type="SAM" id="MobiDB-lite"/>
    </source>
</evidence>
<protein>
    <submittedName>
        <fullName evidence="3">Antagonist protein RsbS</fullName>
    </submittedName>
</protein>
<feature type="region of interest" description="Disordered" evidence="1">
    <location>
        <begin position="114"/>
        <end position="138"/>
    </location>
</feature>
<dbReference type="Proteomes" id="UP000015350">
    <property type="component" value="Unassembled WGS sequence"/>
</dbReference>
<dbReference type="SUPFAM" id="SSF52091">
    <property type="entry name" value="SpoIIaa-like"/>
    <property type="match status" value="1"/>
</dbReference>
<sequence length="138" mass="15163">MRIPILRLGDILLTSIQSDITDDQALTLQVDILKQLGDSRALGVLLDITALDVVDSYMTRILSETARMARLMGGEVVITGMSPMVALSLIEMGRDLHDVLTALDVEQGVEKLKRRLDATGDEDDDRPRCERGSANARD</sequence>
<dbReference type="InterPro" id="IPR051932">
    <property type="entry name" value="Bact_StressResp_Reg"/>
</dbReference>
<dbReference type="PANTHER" id="PTHR33745:SF1">
    <property type="entry name" value="RSBT ANTAGONIST PROTEIN RSBS"/>
    <property type="match status" value="1"/>
</dbReference>
<dbReference type="RefSeq" id="WP_021130650.1">
    <property type="nucleotide sequence ID" value="NZ_AQPH01000003.1"/>
</dbReference>
<accession>S9SES7</accession>
<feature type="domain" description="STAS" evidence="2">
    <location>
        <begin position="1"/>
        <end position="112"/>
    </location>
</feature>
<dbReference type="Pfam" id="PF01740">
    <property type="entry name" value="STAS"/>
    <property type="match status" value="1"/>
</dbReference>
<evidence type="ECO:0000313" key="4">
    <source>
        <dbReference type="Proteomes" id="UP000015350"/>
    </source>
</evidence>
<dbReference type="eggNOG" id="COG1366">
    <property type="taxonomic scope" value="Bacteria"/>
</dbReference>